<name>A0A7G9FVA1_9FIRM</name>
<protein>
    <submittedName>
        <fullName evidence="6">Extracellular solute-binding protein</fullName>
    </submittedName>
</protein>
<feature type="signal peptide" evidence="5">
    <location>
        <begin position="1"/>
        <end position="27"/>
    </location>
</feature>
<dbReference type="PANTHER" id="PTHR43649:SF31">
    <property type="entry name" value="SN-GLYCEROL-3-PHOSPHATE-BINDING PERIPLASMIC PROTEIN UGPB"/>
    <property type="match status" value="1"/>
</dbReference>
<evidence type="ECO:0000256" key="3">
    <source>
        <dbReference type="ARBA" id="ARBA00022448"/>
    </source>
</evidence>
<dbReference type="Proteomes" id="UP000515981">
    <property type="component" value="Chromosome"/>
</dbReference>
<evidence type="ECO:0000313" key="7">
    <source>
        <dbReference type="Proteomes" id="UP000515981"/>
    </source>
</evidence>
<dbReference type="SUPFAM" id="SSF53850">
    <property type="entry name" value="Periplasmic binding protein-like II"/>
    <property type="match status" value="1"/>
</dbReference>
<dbReference type="PANTHER" id="PTHR43649">
    <property type="entry name" value="ARABINOSE-BINDING PROTEIN-RELATED"/>
    <property type="match status" value="1"/>
</dbReference>
<dbReference type="PROSITE" id="PS51257">
    <property type="entry name" value="PROKAR_LIPOPROTEIN"/>
    <property type="match status" value="1"/>
</dbReference>
<dbReference type="Gene3D" id="3.40.190.10">
    <property type="entry name" value="Periplasmic binding protein-like II"/>
    <property type="match status" value="2"/>
</dbReference>
<dbReference type="KEGG" id="ssun:H9Q77_15825"/>
<sequence length="525" mass="57759">MVKKKLLSVTLVAVTVCSMIFTGCGNSAENTGNDTGKTDTDVQAGNTAGDVADVADDVEKPEKITIMVDGTFQATLADGQEEWVNKWEELTGIELEVIQPDHNAYYDVLGQTFASGPENWPDVVILGSSYYSGYAGEGALWDMTDAWNNSELKKNPNTDVAVVEGNMLDGHLYGLALGGGGGCMTFLRKQWLDNCGLDIPTTYEEYLEMLDAFSNGDPDGDGINGNTIGVSAAGFVGNEAPYTNYLPEFYQDAYPSFYQGEDGVWRDGFTEDSMKEAIKRLQDAYNKGYIDKESLTNATSNCRTKFMEGEFGAFTYWAGGWSDQLSAGLAANGQDSELVFMPPIAEVGKYWQRCAPVYAITSSCKNPEGVFKYFLESIFDDGDMETLWIYGVEGVHWSRQAETVCGNTYQDGEFHMLEMRSQPGVQYTTIIMGDTNICPLTERLVPVKKYTEESMEIFNANNKTAPLPVTTDMMSQYNGDLTSLKNSIIADCVVQGISVEEGYKRFEQEGGVEWSQAIVDSLNNK</sequence>
<evidence type="ECO:0000256" key="2">
    <source>
        <dbReference type="ARBA" id="ARBA00008520"/>
    </source>
</evidence>
<evidence type="ECO:0000256" key="5">
    <source>
        <dbReference type="SAM" id="SignalP"/>
    </source>
</evidence>
<keyword evidence="4 5" id="KW-0732">Signal</keyword>
<keyword evidence="7" id="KW-1185">Reference proteome</keyword>
<evidence type="ECO:0000256" key="1">
    <source>
        <dbReference type="ARBA" id="ARBA00004196"/>
    </source>
</evidence>
<dbReference type="EMBL" id="CP060633">
    <property type="protein sequence ID" value="QNM02483.1"/>
    <property type="molecule type" value="Genomic_DNA"/>
</dbReference>
<dbReference type="AlphaFoldDB" id="A0A7G9FVA1"/>
<feature type="chain" id="PRO_5038401095" evidence="5">
    <location>
        <begin position="28"/>
        <end position="525"/>
    </location>
</feature>
<comment type="similarity">
    <text evidence="2">Belongs to the bacterial solute-binding protein 1 family.</text>
</comment>
<keyword evidence="3" id="KW-0813">Transport</keyword>
<dbReference type="Pfam" id="PF01547">
    <property type="entry name" value="SBP_bac_1"/>
    <property type="match status" value="1"/>
</dbReference>
<organism evidence="6 7">
    <name type="scientific">Simiaoa sunii</name>
    <dbReference type="NCBI Taxonomy" id="2763672"/>
    <lineage>
        <taxon>Bacteria</taxon>
        <taxon>Bacillati</taxon>
        <taxon>Bacillota</taxon>
        <taxon>Clostridia</taxon>
        <taxon>Lachnospirales</taxon>
        <taxon>Lachnospiraceae</taxon>
        <taxon>Simiaoa</taxon>
    </lineage>
</organism>
<gene>
    <name evidence="6" type="ORF">H9Q77_15825</name>
</gene>
<proteinExistence type="inferred from homology"/>
<evidence type="ECO:0000256" key="4">
    <source>
        <dbReference type="ARBA" id="ARBA00022729"/>
    </source>
</evidence>
<dbReference type="InterPro" id="IPR050490">
    <property type="entry name" value="Bact_solute-bd_prot1"/>
</dbReference>
<reference evidence="6 7" key="1">
    <citation type="submission" date="2020-08" db="EMBL/GenBank/DDBJ databases">
        <authorList>
            <person name="Liu C."/>
            <person name="Sun Q."/>
        </authorList>
    </citation>
    <scope>NUCLEOTIDE SEQUENCE [LARGE SCALE GENOMIC DNA]</scope>
    <source>
        <strain evidence="6 7">NSJ-8</strain>
    </source>
</reference>
<evidence type="ECO:0000313" key="6">
    <source>
        <dbReference type="EMBL" id="QNM02483.1"/>
    </source>
</evidence>
<dbReference type="GO" id="GO:0030313">
    <property type="term" value="C:cell envelope"/>
    <property type="evidence" value="ECO:0007669"/>
    <property type="project" value="UniProtKB-SubCell"/>
</dbReference>
<comment type="subcellular location">
    <subcellularLocation>
        <location evidence="1">Cell envelope</location>
    </subcellularLocation>
</comment>
<accession>A0A7G9FVA1</accession>
<dbReference type="InterPro" id="IPR006059">
    <property type="entry name" value="SBP"/>
</dbReference>
<dbReference type="RefSeq" id="WP_249326194.1">
    <property type="nucleotide sequence ID" value="NZ_CP060633.1"/>
</dbReference>